<proteinExistence type="predicted"/>
<protein>
    <submittedName>
        <fullName evidence="1">Peptidase</fullName>
    </submittedName>
</protein>
<sequence length="167" mass="19072">MEKLILKSTTLFNLNDSENIDLGDLNFDISQFKVPNEMVVPKEGINVKIEKEKNLNGELVETGEYTLIFKIYDLNFIRLVIQNGSTEIGNPITIIVEKQKNIPNLERFEEGEFIPVSFKNIKVKPKKVQNKTFIGKDVGYKDVWQYSDIKVVAESYIIGEENGAKAK</sequence>
<gene>
    <name evidence="1" type="ORF">JFP838_13785</name>
</gene>
<dbReference type="OrthoDB" id="2928049at2"/>
<dbReference type="RefSeq" id="WP_061429159.1">
    <property type="nucleotide sequence ID" value="NZ_CATNZO010000001.1"/>
</dbReference>
<dbReference type="PATRIC" id="fig|1502.177.peg.2779"/>
<accession>A0A140GT74</accession>
<name>A0A140GT74_CLOPF</name>
<dbReference type="EMBL" id="CP010994">
    <property type="protein sequence ID" value="AMN36769.1"/>
    <property type="molecule type" value="Genomic_DNA"/>
</dbReference>
<evidence type="ECO:0000313" key="2">
    <source>
        <dbReference type="Proteomes" id="UP000070260"/>
    </source>
</evidence>
<dbReference type="Proteomes" id="UP000070260">
    <property type="component" value="Chromosome"/>
</dbReference>
<dbReference type="AlphaFoldDB" id="A0A140GT74"/>
<organism evidence="1 2">
    <name type="scientific">Clostridium perfringens</name>
    <dbReference type="NCBI Taxonomy" id="1502"/>
    <lineage>
        <taxon>Bacteria</taxon>
        <taxon>Bacillati</taxon>
        <taxon>Bacillota</taxon>
        <taxon>Clostridia</taxon>
        <taxon>Eubacteriales</taxon>
        <taxon>Clostridiaceae</taxon>
        <taxon>Clostridium</taxon>
    </lineage>
</organism>
<evidence type="ECO:0000313" key="1">
    <source>
        <dbReference type="EMBL" id="AMN36769.1"/>
    </source>
</evidence>
<reference evidence="1 2" key="1">
    <citation type="journal article" date="2016" name="PLoS ONE">
        <title>Plasmid Characterization and Chromosome Analysis of Two netF+ Clostridium perfringens Isolates Associated with Foal and Canine Necrotizing Enteritis.</title>
        <authorList>
            <person name="Mehdizadeh Gohari I."/>
            <person name="Kropinski A.M."/>
            <person name="Weese S.J."/>
            <person name="Parreira V.R."/>
            <person name="Whitehead A.E."/>
            <person name="Boerlin P."/>
            <person name="Prescott J.F."/>
        </authorList>
    </citation>
    <scope>NUCLEOTIDE SEQUENCE [LARGE SCALE GENOMIC DNA]</scope>
    <source>
        <strain evidence="1 2">JP838</strain>
    </source>
</reference>